<protein>
    <recommendedName>
        <fullName evidence="3">PhiE125 gp8 family phage protein</fullName>
    </recommendedName>
</protein>
<dbReference type="EMBL" id="JAAAPO010000005">
    <property type="protein sequence ID" value="NBC37689.1"/>
    <property type="molecule type" value="Genomic_DNA"/>
</dbReference>
<evidence type="ECO:0000313" key="2">
    <source>
        <dbReference type="Proteomes" id="UP000753724"/>
    </source>
</evidence>
<evidence type="ECO:0008006" key="3">
    <source>
        <dbReference type="Google" id="ProtNLM"/>
    </source>
</evidence>
<keyword evidence="2" id="KW-1185">Reference proteome</keyword>
<sequence>MMRVIVTPAVLPPSALAELKEWLGISTTLDDAPLTQLLEAAIDVCTDYTGLTPLTCTVEETIRLPTDWRRIPPASEWQTHAYPAEWSPPATQPGWQVLATRPVISITSVHAVRADGTRDQLDTNAYDLRINAEGECGLRVIDPGNHVHAVVRFTAGLASQWSDLPPGIRHGIIRLAAHQHRAREDAGASPLPAASVTAMWRPWRRVRLT</sequence>
<proteinExistence type="predicted"/>
<name>A0ABW9XGL1_9SPHN</name>
<dbReference type="InterPro" id="IPR011738">
    <property type="entry name" value="Phage_CHP"/>
</dbReference>
<gene>
    <name evidence="1" type="ORF">GTZ99_14130</name>
</gene>
<dbReference type="NCBIfam" id="TIGR02215">
    <property type="entry name" value="phage_chp_gp8"/>
    <property type="match status" value="1"/>
</dbReference>
<dbReference type="InterPro" id="IPR021146">
    <property type="entry name" value="Phage_gp6-like_head-tail"/>
</dbReference>
<dbReference type="Pfam" id="PF05135">
    <property type="entry name" value="Phage_connect_1"/>
    <property type="match status" value="1"/>
</dbReference>
<dbReference type="Proteomes" id="UP000753724">
    <property type="component" value="Unassembled WGS sequence"/>
</dbReference>
<dbReference type="CDD" id="cd08054">
    <property type="entry name" value="gp6"/>
    <property type="match status" value="1"/>
</dbReference>
<accession>A0ABW9XGL1</accession>
<dbReference type="RefSeq" id="WP_161719939.1">
    <property type="nucleotide sequence ID" value="NZ_JAAAPO010000005.1"/>
</dbReference>
<organism evidence="1 2">
    <name type="scientific">Novosphingobium ovatum</name>
    <dbReference type="NCBI Taxonomy" id="1908523"/>
    <lineage>
        <taxon>Bacteria</taxon>
        <taxon>Pseudomonadati</taxon>
        <taxon>Pseudomonadota</taxon>
        <taxon>Alphaproteobacteria</taxon>
        <taxon>Sphingomonadales</taxon>
        <taxon>Sphingomonadaceae</taxon>
        <taxon>Novosphingobium</taxon>
    </lineage>
</organism>
<dbReference type="Gene3D" id="1.10.3230.30">
    <property type="entry name" value="Phage gp6-like head-tail connector protein"/>
    <property type="match status" value="1"/>
</dbReference>
<comment type="caution">
    <text evidence="1">The sequence shown here is derived from an EMBL/GenBank/DDBJ whole genome shotgun (WGS) entry which is preliminary data.</text>
</comment>
<reference evidence="2" key="1">
    <citation type="submission" date="2020-01" db="EMBL/GenBank/DDBJ databases">
        <title>Sphingomonas sp. strain CSW-10.</title>
        <authorList>
            <person name="Chen W.-M."/>
        </authorList>
    </citation>
    <scope>NUCLEOTIDE SEQUENCE [LARGE SCALE GENOMIC DNA]</scope>
    <source>
        <strain evidence="2">FSY-8</strain>
    </source>
</reference>
<evidence type="ECO:0000313" key="1">
    <source>
        <dbReference type="EMBL" id="NBC37689.1"/>
    </source>
</evidence>